<feature type="binding site" evidence="10">
    <location>
        <position position="139"/>
    </location>
    <ligand>
        <name>Zn(2+)</name>
        <dbReference type="ChEBI" id="CHEBI:29105"/>
        <label>1</label>
    </ligand>
</feature>
<keyword evidence="6" id="KW-0378">Hydrolase</keyword>
<feature type="active site" evidence="9">
    <location>
        <position position="141"/>
    </location>
</feature>
<dbReference type="GO" id="GO:0005737">
    <property type="term" value="C:cytoplasm"/>
    <property type="evidence" value="ECO:0007669"/>
    <property type="project" value="UniProtKB-SubCell"/>
</dbReference>
<evidence type="ECO:0000256" key="6">
    <source>
        <dbReference type="ARBA" id="ARBA00022801"/>
    </source>
</evidence>
<evidence type="ECO:0000256" key="9">
    <source>
        <dbReference type="PIRSR" id="PIRSR036696-1"/>
    </source>
</evidence>
<dbReference type="SUPFAM" id="SSF53187">
    <property type="entry name" value="Zn-dependent exopeptidases"/>
    <property type="match status" value="1"/>
</dbReference>
<keyword evidence="7 10" id="KW-0862">Zinc</keyword>
<dbReference type="CDD" id="cd05646">
    <property type="entry name" value="M20_AcylaseI_like"/>
    <property type="match status" value="1"/>
</dbReference>
<feature type="binding site" evidence="10">
    <location>
        <position position="431"/>
    </location>
    <ligand>
        <name>Zn(2+)</name>
        <dbReference type="ChEBI" id="CHEBI:29105"/>
        <label>2</label>
    </ligand>
</feature>
<dbReference type="InterPro" id="IPR011650">
    <property type="entry name" value="Peptidase_M20_dimer"/>
</dbReference>
<feature type="binding site" evidence="10">
    <location>
        <position position="172"/>
    </location>
    <ligand>
        <name>Zn(2+)</name>
        <dbReference type="ChEBI" id="CHEBI:29105"/>
        <label>1</label>
    </ligand>
</feature>
<gene>
    <name evidence="13" type="ORF">CAOG_006283</name>
</gene>
<dbReference type="FunFam" id="1.10.150.900:FF:000001">
    <property type="entry name" value="Aminoacylase-1, putative"/>
    <property type="match status" value="1"/>
</dbReference>
<dbReference type="PhylomeDB" id="A0A0D2WTM4"/>
<dbReference type="InterPro" id="IPR010159">
    <property type="entry name" value="N-acyl_aa_amidohydrolase"/>
</dbReference>
<dbReference type="Gene3D" id="1.10.150.900">
    <property type="match status" value="1"/>
</dbReference>
<dbReference type="FunFam" id="3.40.630.10:FF:000019">
    <property type="entry name" value="Aminoacylase 1"/>
    <property type="match status" value="1"/>
</dbReference>
<evidence type="ECO:0000256" key="1">
    <source>
        <dbReference type="ARBA" id="ARBA00004496"/>
    </source>
</evidence>
<comment type="subcellular location">
    <subcellularLocation>
        <location evidence="1">Cytoplasm</location>
    </subcellularLocation>
</comment>
<evidence type="ECO:0000256" key="5">
    <source>
        <dbReference type="ARBA" id="ARBA00022723"/>
    </source>
</evidence>
<protein>
    <recommendedName>
        <fullName evidence="3">N-acyl-aliphatic-L-amino acid amidohydrolase</fullName>
        <ecNumber evidence="3">3.5.1.14</ecNumber>
    </recommendedName>
    <alternativeName>
        <fullName evidence="8">N-acyl-L-amino-acid amidohydrolase</fullName>
    </alternativeName>
</protein>
<dbReference type="PANTHER" id="PTHR45892:SF1">
    <property type="entry name" value="AMINOACYLASE-1"/>
    <property type="match status" value="1"/>
</dbReference>
<evidence type="ECO:0000256" key="3">
    <source>
        <dbReference type="ARBA" id="ARBA00011913"/>
    </source>
</evidence>
<evidence type="ECO:0000256" key="7">
    <source>
        <dbReference type="ARBA" id="ARBA00022833"/>
    </source>
</evidence>
<keyword evidence="5 10" id="KW-0479">Metal-binding</keyword>
<dbReference type="Proteomes" id="UP000008743">
    <property type="component" value="Unassembled WGS sequence"/>
</dbReference>
<evidence type="ECO:0000313" key="13">
    <source>
        <dbReference type="EMBL" id="KJE95880.1"/>
    </source>
</evidence>
<dbReference type="Gene3D" id="3.30.70.360">
    <property type="match status" value="1"/>
</dbReference>
<dbReference type="STRING" id="595528.A0A0D2WTM4"/>
<dbReference type="OrthoDB" id="3064516at2759"/>
<dbReference type="Pfam" id="PF01546">
    <property type="entry name" value="Peptidase_M20"/>
    <property type="match status" value="1"/>
</dbReference>
<dbReference type="EMBL" id="KE346370">
    <property type="protein sequence ID" value="KJE95880.1"/>
    <property type="molecule type" value="Genomic_DNA"/>
</dbReference>
<dbReference type="MEROPS" id="M20.973"/>
<comment type="cofactor">
    <cofactor evidence="10">
        <name>Zn(2+)</name>
        <dbReference type="ChEBI" id="CHEBI:29105"/>
    </cofactor>
    <text evidence="10">Binds 2 Zn(2+) ions per subunit.</text>
</comment>
<keyword evidence="14" id="KW-1185">Reference proteome</keyword>
<dbReference type="InterPro" id="IPR001261">
    <property type="entry name" value="ArgE/DapE_CS"/>
</dbReference>
<feature type="domain" description="Peptidase M20 dimerisation" evidence="12">
    <location>
        <begin position="248"/>
        <end position="349"/>
    </location>
</feature>
<evidence type="ECO:0000259" key="12">
    <source>
        <dbReference type="Pfam" id="PF07687"/>
    </source>
</evidence>
<dbReference type="PROSITE" id="PS00758">
    <property type="entry name" value="ARGE_DAPE_CPG2_1"/>
    <property type="match status" value="1"/>
</dbReference>
<evidence type="ECO:0000256" key="2">
    <source>
        <dbReference type="ARBA" id="ARBA00006247"/>
    </source>
</evidence>
<dbReference type="eggNOG" id="KOG2275">
    <property type="taxonomic scope" value="Eukaryota"/>
</dbReference>
<reference evidence="14" key="1">
    <citation type="submission" date="2011-02" db="EMBL/GenBank/DDBJ databases">
        <title>The Genome Sequence of Capsaspora owczarzaki ATCC 30864.</title>
        <authorList>
            <person name="Russ C."/>
            <person name="Cuomo C."/>
            <person name="Burger G."/>
            <person name="Gray M.W."/>
            <person name="Holland P.W.H."/>
            <person name="King N."/>
            <person name="Lang F.B.F."/>
            <person name="Roger A.J."/>
            <person name="Ruiz-Trillo I."/>
            <person name="Young S.K."/>
            <person name="Zeng Q."/>
            <person name="Gargeya S."/>
            <person name="Alvarado L."/>
            <person name="Berlin A."/>
            <person name="Chapman S.B."/>
            <person name="Chen Z."/>
            <person name="Freedman E."/>
            <person name="Gellesch M."/>
            <person name="Goldberg J."/>
            <person name="Griggs A."/>
            <person name="Gujja S."/>
            <person name="Heilman E."/>
            <person name="Heiman D."/>
            <person name="Howarth C."/>
            <person name="Mehta T."/>
            <person name="Neiman D."/>
            <person name="Pearson M."/>
            <person name="Roberts A."/>
            <person name="Saif S."/>
            <person name="Shea T."/>
            <person name="Shenoy N."/>
            <person name="Sisk P."/>
            <person name="Stolte C."/>
            <person name="Sykes S."/>
            <person name="White J."/>
            <person name="Yandava C."/>
            <person name="Haas B."/>
            <person name="Nusbaum C."/>
            <person name="Birren B."/>
        </authorList>
    </citation>
    <scope>NUCLEOTIDE SEQUENCE</scope>
    <source>
        <strain evidence="14">ATCC 30864</strain>
    </source>
</reference>
<dbReference type="AlphaFoldDB" id="A0A0D2WTM4"/>
<dbReference type="Pfam" id="PF07687">
    <property type="entry name" value="M20_dimer"/>
    <property type="match status" value="1"/>
</dbReference>
<evidence type="ECO:0000256" key="11">
    <source>
        <dbReference type="SAM" id="MobiDB-lite"/>
    </source>
</evidence>
<dbReference type="GO" id="GO:0004046">
    <property type="term" value="F:aminoacylase activity"/>
    <property type="evidence" value="ECO:0007669"/>
    <property type="project" value="UniProtKB-EC"/>
</dbReference>
<dbReference type="PIRSF" id="PIRSF036696">
    <property type="entry name" value="ACY-1"/>
    <property type="match status" value="1"/>
</dbReference>
<dbReference type="PANTHER" id="PTHR45892">
    <property type="entry name" value="AMINOACYLASE-1"/>
    <property type="match status" value="1"/>
</dbReference>
<dbReference type="SUPFAM" id="SSF55031">
    <property type="entry name" value="Bacterial exopeptidase dimerisation domain"/>
    <property type="match status" value="1"/>
</dbReference>
<dbReference type="EC" id="3.5.1.14" evidence="3"/>
<name>A0A0D2WTM4_CAPO3</name>
<dbReference type="GO" id="GO:0006520">
    <property type="term" value="P:amino acid metabolic process"/>
    <property type="evidence" value="ECO:0007669"/>
    <property type="project" value="InterPro"/>
</dbReference>
<feature type="binding site" evidence="10">
    <location>
        <position position="234"/>
    </location>
    <ligand>
        <name>Zn(2+)</name>
        <dbReference type="ChEBI" id="CHEBI:29105"/>
        <label>1</label>
    </ligand>
</feature>
<sequence>MSDHHGAKRTASEADASDHPASNGAAHGHDHHNHNHKHARPATATATTAADVAQARKLLKLASDDASESQAVKNFREFLRIKTVHPNPDYDTALHFLRRMAGELHLPFETIEVAPGKVIAIMSWIGTSPELPSIMLNAHTDVVPVFEEFWTHGPFDATKLENGDIIGRGTQDMKCVAIQYIEAVRNLIAQGVRLARTLHLTFVPDEEIGGHSGMELFVDHERFKALNIGFALDEGLANETDAFTVYYGERAPWWVRVKAVGRPGHGSRFVENTATEKLMRVIEKFLAFRQQQKSLLESGEAKTLGDVTTLNLTMLEGGVQFNIVPAEASAGFDIRIPPTVDLVEFEKQLGVWTSSEEGVTFEFVSKFENNQMTVLDDNNVWWKAFKTACDAQALTLVTEIFPAATDSRYIRQKSIPALGFSPINNTPILLHDHNEFLNEAVFVRGVTVYEHVLKSIGNVPPQ</sequence>
<feature type="binding site" evidence="10">
    <location>
        <position position="207"/>
    </location>
    <ligand>
        <name>Zn(2+)</name>
        <dbReference type="ChEBI" id="CHEBI:29105"/>
        <label>2</label>
    </ligand>
</feature>
<feature type="region of interest" description="Disordered" evidence="11">
    <location>
        <begin position="1"/>
        <end position="49"/>
    </location>
</feature>
<evidence type="ECO:0000256" key="4">
    <source>
        <dbReference type="ARBA" id="ARBA00022490"/>
    </source>
</evidence>
<evidence type="ECO:0000313" key="14">
    <source>
        <dbReference type="Proteomes" id="UP000008743"/>
    </source>
</evidence>
<dbReference type="GO" id="GO:0046872">
    <property type="term" value="F:metal ion binding"/>
    <property type="evidence" value="ECO:0007669"/>
    <property type="project" value="UniProtKB-KW"/>
</dbReference>
<feature type="compositionally biased region" description="Basic residues" evidence="11">
    <location>
        <begin position="29"/>
        <end position="40"/>
    </location>
</feature>
<dbReference type="InParanoid" id="A0A0D2WTM4"/>
<feature type="compositionally biased region" description="Basic and acidic residues" evidence="11">
    <location>
        <begin position="1"/>
        <end position="18"/>
    </location>
</feature>
<accession>A0A0D2WTM4</accession>
<evidence type="ECO:0000256" key="8">
    <source>
        <dbReference type="ARBA" id="ARBA00029656"/>
    </source>
</evidence>
<dbReference type="InterPro" id="IPR052083">
    <property type="entry name" value="Aminoacylase-1_M20A"/>
</dbReference>
<evidence type="ECO:0000256" key="10">
    <source>
        <dbReference type="PIRSR" id="PIRSR036696-2"/>
    </source>
</evidence>
<dbReference type="RefSeq" id="XP_004345032.2">
    <property type="nucleotide sequence ID" value="XM_004344982.2"/>
</dbReference>
<proteinExistence type="inferred from homology"/>
<dbReference type="InterPro" id="IPR036264">
    <property type="entry name" value="Bact_exopeptidase_dim_dom"/>
</dbReference>
<feature type="active site" description="Proton acceptor" evidence="9">
    <location>
        <position position="206"/>
    </location>
</feature>
<dbReference type="InterPro" id="IPR002933">
    <property type="entry name" value="Peptidase_M20"/>
</dbReference>
<feature type="binding site" evidence="10">
    <location>
        <position position="172"/>
    </location>
    <ligand>
        <name>Zn(2+)</name>
        <dbReference type="ChEBI" id="CHEBI:29105"/>
        <label>2</label>
    </ligand>
</feature>
<organism evidence="13 14">
    <name type="scientific">Capsaspora owczarzaki (strain ATCC 30864)</name>
    <dbReference type="NCBI Taxonomy" id="595528"/>
    <lineage>
        <taxon>Eukaryota</taxon>
        <taxon>Filasterea</taxon>
        <taxon>Capsaspora</taxon>
    </lineage>
</organism>
<keyword evidence="4" id="KW-0963">Cytoplasm</keyword>
<dbReference type="FunFam" id="3.30.70.360:FF:000005">
    <property type="entry name" value="Putative Aminoacylase-1"/>
    <property type="match status" value="1"/>
</dbReference>
<dbReference type="NCBIfam" id="TIGR01880">
    <property type="entry name" value="Ac-peptdase-euk"/>
    <property type="match status" value="1"/>
</dbReference>
<dbReference type="Gene3D" id="3.40.630.10">
    <property type="entry name" value="Zn peptidases"/>
    <property type="match status" value="1"/>
</dbReference>
<dbReference type="PROSITE" id="PS00759">
    <property type="entry name" value="ARGE_DAPE_CPG2_2"/>
    <property type="match status" value="1"/>
</dbReference>
<comment type="similarity">
    <text evidence="2">Belongs to the peptidase M20A family.</text>
</comment>